<proteinExistence type="predicted"/>
<gene>
    <name evidence="2" type="ORF">DNTS_014867</name>
</gene>
<feature type="region of interest" description="Disordered" evidence="1">
    <location>
        <begin position="307"/>
        <end position="359"/>
    </location>
</feature>
<feature type="compositionally biased region" description="Polar residues" evidence="1">
    <location>
        <begin position="237"/>
        <end position="278"/>
    </location>
</feature>
<feature type="compositionally biased region" description="Polar residues" evidence="1">
    <location>
        <begin position="131"/>
        <end position="172"/>
    </location>
</feature>
<evidence type="ECO:0000313" key="3">
    <source>
        <dbReference type="Proteomes" id="UP000316079"/>
    </source>
</evidence>
<dbReference type="EMBL" id="SRMA01025040">
    <property type="protein sequence ID" value="TRY99793.1"/>
    <property type="molecule type" value="Genomic_DNA"/>
</dbReference>
<protein>
    <submittedName>
        <fullName evidence="2">Uncharacterized protein</fullName>
    </submittedName>
</protein>
<feature type="compositionally biased region" description="Basic and acidic residues" evidence="1">
    <location>
        <begin position="173"/>
        <end position="183"/>
    </location>
</feature>
<dbReference type="AlphaFoldDB" id="A0A553RCA5"/>
<evidence type="ECO:0000313" key="2">
    <source>
        <dbReference type="EMBL" id="TRY99793.1"/>
    </source>
</evidence>
<evidence type="ECO:0000256" key="1">
    <source>
        <dbReference type="SAM" id="MobiDB-lite"/>
    </source>
</evidence>
<feature type="compositionally biased region" description="Basic and acidic residues" evidence="1">
    <location>
        <begin position="120"/>
        <end position="130"/>
    </location>
</feature>
<comment type="caution">
    <text evidence="2">The sequence shown here is derived from an EMBL/GenBank/DDBJ whole genome shotgun (WGS) entry which is preliminary data.</text>
</comment>
<feature type="region of interest" description="Disordered" evidence="1">
    <location>
        <begin position="94"/>
        <end position="295"/>
    </location>
</feature>
<accession>A0A553RCA5</accession>
<feature type="region of interest" description="Disordered" evidence="1">
    <location>
        <begin position="375"/>
        <end position="410"/>
    </location>
</feature>
<feature type="compositionally biased region" description="Basic and acidic residues" evidence="1">
    <location>
        <begin position="337"/>
        <end position="346"/>
    </location>
</feature>
<dbReference type="Proteomes" id="UP000316079">
    <property type="component" value="Unassembled WGS sequence"/>
</dbReference>
<organism evidence="2 3">
    <name type="scientific">Danionella cerebrum</name>
    <dbReference type="NCBI Taxonomy" id="2873325"/>
    <lineage>
        <taxon>Eukaryota</taxon>
        <taxon>Metazoa</taxon>
        <taxon>Chordata</taxon>
        <taxon>Craniata</taxon>
        <taxon>Vertebrata</taxon>
        <taxon>Euteleostomi</taxon>
        <taxon>Actinopterygii</taxon>
        <taxon>Neopterygii</taxon>
        <taxon>Teleostei</taxon>
        <taxon>Ostariophysi</taxon>
        <taxon>Cypriniformes</taxon>
        <taxon>Danionidae</taxon>
        <taxon>Danioninae</taxon>
        <taxon>Danionella</taxon>
    </lineage>
</organism>
<name>A0A553RCA5_9TELE</name>
<reference evidence="2 3" key="1">
    <citation type="journal article" date="2019" name="Sci. Data">
        <title>Hybrid genome assembly and annotation of Danionella translucida.</title>
        <authorList>
            <person name="Kadobianskyi M."/>
            <person name="Schulze L."/>
            <person name="Schuelke M."/>
            <person name="Judkewitz B."/>
        </authorList>
    </citation>
    <scope>NUCLEOTIDE SEQUENCE [LARGE SCALE GENOMIC DNA]</scope>
    <source>
        <strain evidence="2 3">Bolton</strain>
    </source>
</reference>
<feature type="compositionally biased region" description="Basic and acidic residues" evidence="1">
    <location>
        <begin position="226"/>
        <end position="236"/>
    </location>
</feature>
<keyword evidence="3" id="KW-1185">Reference proteome</keyword>
<feature type="compositionally biased region" description="Basic and acidic residues" evidence="1">
    <location>
        <begin position="279"/>
        <end position="293"/>
    </location>
</feature>
<sequence length="523" mass="60734">MSVSDHSILSGSSLAQRNYTTLELEELNNALEERSWWAMVESEHPIEQLPPFQLSVEDWESSLKEVVCRETSLRPDSQKSVQWKKQQNYRSAFSWRSEPKTSSFPEKYKRDGFYQSGSRRPSENRMERKPQSGSREFWSTPQTDTPKSAQWKQQNYKSASSQSDGFYQSGSKKTSEKWMERKPQSGSREFWSTPQTDTLKSAQWKQQNYKSASSQSDGFYQSGSKKTSEKWMERKPQSGSREFCSTPQTDTPKSAQWKQQNYKSASSQSDGFYQSGSKKTSEHSQNWREKKPEIPWYANLLRKEAEAARAHVEPMSTPPPLRERHPDTAPPESSQPRPEEPAKEVAADPPPKIPVSRWIPKEKLVPARLLKSKPMPYRLLDGPPEPLRPPKKHMVPKSTLQPEQAPTHEDAKVQLQEPDLVLQEDSLCIITSAGDNRKHVSEEEPQRMVFQGLRKMSRDELQEQRDIRRAEFLERTPGFRSKRRFQRENCQRCILGKTMKRQWEKAFTRKMENLTSSLSSLRL</sequence>
<feature type="compositionally biased region" description="Polar residues" evidence="1">
    <location>
        <begin position="184"/>
        <end position="225"/>
    </location>
</feature>